<dbReference type="GO" id="GO:0005737">
    <property type="term" value="C:cytoplasm"/>
    <property type="evidence" value="ECO:0007669"/>
    <property type="project" value="UniProtKB-SubCell"/>
</dbReference>
<dbReference type="Proteomes" id="UP000601435">
    <property type="component" value="Unassembled WGS sequence"/>
</dbReference>
<dbReference type="InterPro" id="IPR029414">
    <property type="entry name" value="Tricorn_PDZ"/>
</dbReference>
<reference evidence="9" key="1">
    <citation type="submission" date="2021-02" db="EMBL/GenBank/DDBJ databases">
        <authorList>
            <person name="Dougan E. K."/>
            <person name="Rhodes N."/>
            <person name="Thang M."/>
            <person name="Chan C."/>
        </authorList>
    </citation>
    <scope>NUCLEOTIDE SEQUENCE</scope>
</reference>
<comment type="caution">
    <text evidence="9">The sequence shown here is derived from an EMBL/GenBank/DDBJ whole genome shotgun (WGS) entry which is preliminary data.</text>
</comment>
<dbReference type="SUPFAM" id="SSF50969">
    <property type="entry name" value="YVTN repeat-like/Quinoprotein amine dehydrogenase"/>
    <property type="match status" value="1"/>
</dbReference>
<evidence type="ECO:0000256" key="5">
    <source>
        <dbReference type="ARBA" id="ARBA00022801"/>
    </source>
</evidence>
<dbReference type="CDD" id="cd07562">
    <property type="entry name" value="Peptidase_S41_TRI"/>
    <property type="match status" value="2"/>
</dbReference>
<dbReference type="SUPFAM" id="SSF69304">
    <property type="entry name" value="Tricorn protease N-terminal domain"/>
    <property type="match status" value="1"/>
</dbReference>
<feature type="region of interest" description="Disordered" evidence="7">
    <location>
        <begin position="1713"/>
        <end position="1762"/>
    </location>
</feature>
<dbReference type="SUPFAM" id="SSF52096">
    <property type="entry name" value="ClpP/crotonase"/>
    <property type="match status" value="2"/>
</dbReference>
<dbReference type="InterPro" id="IPR011044">
    <property type="entry name" value="Quino_amine_DH_bsu"/>
</dbReference>
<evidence type="ECO:0000256" key="2">
    <source>
        <dbReference type="ARBA" id="ARBA00008524"/>
    </source>
</evidence>
<dbReference type="SUPFAM" id="SSF82171">
    <property type="entry name" value="DPP6 N-terminal domain-like"/>
    <property type="match status" value="3"/>
</dbReference>
<dbReference type="Pfam" id="PF26549">
    <property type="entry name" value="Tricorn_N"/>
    <property type="match status" value="2"/>
</dbReference>
<dbReference type="InterPro" id="IPR011042">
    <property type="entry name" value="6-blade_b-propeller_TolB-like"/>
</dbReference>
<accession>A0A813CPG3</accession>
<dbReference type="InterPro" id="IPR011659">
    <property type="entry name" value="WD40"/>
</dbReference>
<dbReference type="PANTHER" id="PTHR43253:SF1">
    <property type="entry name" value="TRICORN PROTEASE HOMOLOG 2-RELATED"/>
    <property type="match status" value="1"/>
</dbReference>
<protein>
    <submittedName>
        <fullName evidence="9">Tri1 protein</fullName>
    </submittedName>
</protein>
<dbReference type="Pfam" id="PF07676">
    <property type="entry name" value="PD40"/>
    <property type="match status" value="3"/>
</dbReference>
<evidence type="ECO:0000256" key="1">
    <source>
        <dbReference type="ARBA" id="ARBA00004496"/>
    </source>
</evidence>
<dbReference type="GO" id="GO:0006508">
    <property type="term" value="P:proteolysis"/>
    <property type="evidence" value="ECO:0007669"/>
    <property type="project" value="UniProtKB-KW"/>
</dbReference>
<dbReference type="Pfam" id="PF14684">
    <property type="entry name" value="Tricorn_C1"/>
    <property type="match status" value="2"/>
</dbReference>
<dbReference type="InterPro" id="IPR005151">
    <property type="entry name" value="Tail-specific_protease"/>
</dbReference>
<dbReference type="Gene3D" id="2.120.10.60">
    <property type="entry name" value="Tricorn protease N-terminal domain"/>
    <property type="match status" value="2"/>
</dbReference>
<feature type="compositionally biased region" description="Acidic residues" evidence="7">
    <location>
        <begin position="452"/>
        <end position="493"/>
    </location>
</feature>
<dbReference type="InterPro" id="IPR015943">
    <property type="entry name" value="WD40/YVTN_repeat-like_dom_sf"/>
</dbReference>
<keyword evidence="10" id="KW-1185">Reference proteome</keyword>
<dbReference type="EMBL" id="CAJNJA010102362">
    <property type="protein sequence ID" value="CAE7944754.1"/>
    <property type="molecule type" value="Genomic_DNA"/>
</dbReference>
<comment type="similarity">
    <text evidence="2">Belongs to the peptidase S41B family.</text>
</comment>
<dbReference type="Pfam" id="PF14685">
    <property type="entry name" value="PDZ_Tricorn"/>
    <property type="match status" value="1"/>
</dbReference>
<dbReference type="Gene3D" id="2.130.10.10">
    <property type="entry name" value="YVTN repeat-like/Quinoprotein amine dehydrogenase"/>
    <property type="match status" value="1"/>
</dbReference>
<evidence type="ECO:0000256" key="6">
    <source>
        <dbReference type="ARBA" id="ARBA00022825"/>
    </source>
</evidence>
<sequence>GRAGARIRAHFGRADRRAPQPPGLLGAFKGLVIGGVGVLAACSSSSRVAGIALGVGVASTAGAAGNVDLVRFPSLSPDGSQVVFSWRGDLWKVASAGGEAVRLTANPASETRSAWSPDGTEIAFESTRSGYQNIHVMDADGSNVRQVTDTDSTLKLSGFSADGESLYFDGSLDGDVYRAARSYRVPVDGGDITRLFDAFGAWPDESPDGSKIALTRGGFYTTRGGYSFDRRGYRGPDAHELWMLEPATGAYTQLTTDDGNDGIGKWVDNDRLVFLSEREFTTDNLYLMDTRRGEDGVRRLTAFEGEDVEQFDVSRDGSTCAFVVWDRLYTLDLSRSNARPVELTVNAPQDESTQFELRDISSDASEALLSPDGKAVAVVAYGEIFVRGTEEDAPTRRVTEGEAHDRMIAWSPDGKTLYFVSDRSGTESIYAATVTLTRSEIKEQFKKATSPPEEEPEAEDAEEEADDEAAEGDDEAEDDNGEDEGDEEESDEDAEKKKEKKDKPEHGKRWAEGVEFDIAPVVDTTFNDREPMPSPDGKHLAFYRTRGDIMIKDLETGDVSTFTESWDFFGEMVWSPDSSMIAWVQQDRDFNSDIWIAPMGDASAAVNVTRHPDRESSPRFTADGKVLYFLSSREDDENDVFRIYLDPALEALRGNDRTKYYEDAAKAAKKRKPLDPDAEKEDDDAEEPEPAFSLEDLEDAYLRMDRITNNLGSEGNLEVTPGGDRIIYSSSEGQNGLYSRKWDGSGEERLSGPASVQHVSLDGSKVITVRGGSARTVPPGGGKEETLGVRDEIRIDLEKQSSQKFMEASRILGDTFYHPDMKGLDWDELTRKYHDRASRARTADEFAHVATRFIGELNASHLGIYPPGERIDVRQSVGELGVDVERDGDAYVVTHVVNRGPAANGDMALKVGDRITGIELEGFEGGETLSGRLKGRSGEETIVTIERDLDGAMTELNVLITPTSGGAVNTLKYHEWRERNAALVDEWSGGRVGYLHIRGMSQPSLNEFERDLYAAGSGKDGLLVDVRNNGGGWTADRVMTALTAQPHAYTVPRGADPSYTEGYPRDRLYIQRWHKPVNMLCNEKSFSNAEIVSHAFKTVGRGTLVGQQTWGGVISTGGTALIDGTFVRMPFRGWYLLDGTDMENNGAIPDIVVEQTPEDEARNHDAQLKAAVDDIMKRLHSVKGKYAYVHFVDLVRPSSAMLRHPDVSESHIVFAYANDLWLVPREGGVAVPVASPDGPEDLPRFSPDGSRIAFVGNYEGDRDIYTVPAAGGPAVRVTHHPGTETLNDWTATNKLLFYTPDLAGYRRLDQLFTIDPDGGMYEQLPVPYGAKGGLSEDGTWLAYTLFTRDNRTWKRYRGGWATDIWLFNLDTYESRKITDWEGTDTQPYFHGQKVYYLSDMGEEHRWNVWSYDVRTQAREQLTTFEDFDVKSHAIGPGPNGRGEIVLQSGSGLYLLNLANNRLTEVDIQVPGDRRTLRAERVDFSENITTRSISPSGKRVLVTARGDLWSLPATEGVTRHVIDNDGVAIRDGQWSPDGKHFAYLSDESGEYEIYVMPADRSGEARKLTSEGEKFRFLSGWSPNSKMILFTDNTGRLAYVDVESGEVTDIAKENWGNPVPSAWSRDSGWVVLRLTEENSHSTVWLYEVATGELTRVTDPMFNVSSAVFDQEGDWLYMVTNRHFSPTFNQLPNDITFTYTDTEVICAVPLRADVKSPMLPEGDEEPALSKKDEDKDKKKGDKQKDGDEGEGEEDADDEDGEKEAEQVEAMKIDLEGFEARAMMLPIGNGNYGALTVNDKGALIFSQDGDIKIYDMSADDPEVENVIENARAVDVTSDGKKLLVMQRGNMAVIDAKKGQKIEDTVPTGGMKAAVNPRDEWTQIYNDAWRLFRDYFYDAGMHGVDWDAVREQYLPLLDDCVVRDDLTFVIQEMISEINVGHAYYRPGSQEDEPRENVGLLGVDFELTDDDGALAYRIKEIVGGAQWDVDARSPLSEPGVDVKAGDYLLAVNGTPIETGKDPWAAFVGLGNEHVMLTVSDKPEIDGDAREVLVRTVTSEGGMRYRRWVEGMRKYVEDNSDGQIGYVYVPDVTTNGLNDTFRQFFGQTHLPAMIIDDRWNGGGFVFVPERLVEMFGRANTNYWARRDGRNWNNPGGMHIGPKALMINGLSASGGDMFPYLWRQAGLGPLIGTRTWGGLVGLNFNPAFIDGTAARIPTFAFYESDGTWGIEGHGVDPDIEVVDDPAKMVNGGDPQLDAAIRHLLAELKRNPPVKMIPSPPGPDRSGMGIAEEDK</sequence>
<feature type="non-terminal residue" evidence="9">
    <location>
        <position position="1"/>
    </location>
</feature>
<evidence type="ECO:0000256" key="3">
    <source>
        <dbReference type="ARBA" id="ARBA00022490"/>
    </source>
</evidence>
<dbReference type="Gene3D" id="2.120.10.30">
    <property type="entry name" value="TolB, C-terminal domain"/>
    <property type="match status" value="2"/>
</dbReference>
<gene>
    <name evidence="9" type="primary">tri1</name>
    <name evidence="9" type="ORF">SNEC2469_LOCUS35410</name>
</gene>
<evidence type="ECO:0000313" key="9">
    <source>
        <dbReference type="EMBL" id="CAE7944754.1"/>
    </source>
</evidence>
<organism evidence="9 10">
    <name type="scientific">Symbiodinium necroappetens</name>
    <dbReference type="NCBI Taxonomy" id="1628268"/>
    <lineage>
        <taxon>Eukaryota</taxon>
        <taxon>Sar</taxon>
        <taxon>Alveolata</taxon>
        <taxon>Dinophyceae</taxon>
        <taxon>Suessiales</taxon>
        <taxon>Symbiodiniaceae</taxon>
        <taxon>Symbiodinium</taxon>
    </lineage>
</organism>
<dbReference type="Pfam" id="PF03572">
    <property type="entry name" value="Peptidase_S41"/>
    <property type="match status" value="2"/>
</dbReference>
<dbReference type="SUPFAM" id="SSF50156">
    <property type="entry name" value="PDZ domain-like"/>
    <property type="match status" value="2"/>
</dbReference>
<feature type="region of interest" description="Disordered" evidence="7">
    <location>
        <begin position="666"/>
        <end position="691"/>
    </location>
</feature>
<dbReference type="InterPro" id="IPR036034">
    <property type="entry name" value="PDZ_sf"/>
</dbReference>
<comment type="subcellular location">
    <subcellularLocation>
        <location evidence="1">Cytoplasm</location>
    </subcellularLocation>
</comment>
<keyword evidence="4" id="KW-0645">Protease</keyword>
<dbReference type="PROSITE" id="PS50106">
    <property type="entry name" value="PDZ"/>
    <property type="match status" value="1"/>
</dbReference>
<evidence type="ECO:0000313" key="10">
    <source>
        <dbReference type="Proteomes" id="UP000601435"/>
    </source>
</evidence>
<evidence type="ECO:0000256" key="7">
    <source>
        <dbReference type="SAM" id="MobiDB-lite"/>
    </source>
</evidence>
<evidence type="ECO:0000256" key="4">
    <source>
        <dbReference type="ARBA" id="ARBA00022670"/>
    </source>
</evidence>
<feature type="region of interest" description="Disordered" evidence="7">
    <location>
        <begin position="2262"/>
        <end position="2286"/>
    </location>
</feature>
<dbReference type="OrthoDB" id="448534at2759"/>
<feature type="compositionally biased region" description="Basic and acidic residues" evidence="7">
    <location>
        <begin position="494"/>
        <end position="512"/>
    </location>
</feature>
<keyword evidence="6" id="KW-0720">Serine protease</keyword>
<dbReference type="PANTHER" id="PTHR43253">
    <property type="entry name" value="TRICORN PROTEASE HOMOLOG 2-RELATED"/>
    <property type="match status" value="1"/>
</dbReference>
<evidence type="ECO:0000259" key="8">
    <source>
        <dbReference type="PROSITE" id="PS50106"/>
    </source>
</evidence>
<dbReference type="Gene3D" id="3.30.750.44">
    <property type="match status" value="2"/>
</dbReference>
<dbReference type="InterPro" id="IPR028204">
    <property type="entry name" value="Tricorn_C1"/>
</dbReference>
<dbReference type="Pfam" id="PF26550">
    <property type="entry name" value="Tricorn_2nd"/>
    <property type="match status" value="1"/>
</dbReference>
<feature type="compositionally biased region" description="Acidic residues" evidence="7">
    <location>
        <begin position="1744"/>
        <end position="1759"/>
    </location>
</feature>
<dbReference type="InterPro" id="IPR029045">
    <property type="entry name" value="ClpP/crotonase-like_dom_sf"/>
</dbReference>
<keyword evidence="5" id="KW-0378">Hydrolase</keyword>
<dbReference type="Gene3D" id="2.30.42.10">
    <property type="match status" value="2"/>
</dbReference>
<dbReference type="Gene3D" id="3.90.226.10">
    <property type="entry name" value="2-enoyl-CoA Hydratase, Chain A, domain 1"/>
    <property type="match status" value="2"/>
</dbReference>
<feature type="domain" description="PDZ" evidence="8">
    <location>
        <begin position="874"/>
        <end position="919"/>
    </location>
</feature>
<feature type="compositionally biased region" description="Acidic residues" evidence="7">
    <location>
        <begin position="676"/>
        <end position="691"/>
    </location>
</feature>
<dbReference type="InterPro" id="IPR001478">
    <property type="entry name" value="PDZ"/>
</dbReference>
<dbReference type="GO" id="GO:0008236">
    <property type="term" value="F:serine-type peptidase activity"/>
    <property type="evidence" value="ECO:0007669"/>
    <property type="project" value="UniProtKB-KW"/>
</dbReference>
<dbReference type="SMART" id="SM00245">
    <property type="entry name" value="TSPc"/>
    <property type="match status" value="2"/>
</dbReference>
<dbReference type="InterPro" id="IPR012393">
    <property type="entry name" value="Tricorn_protease"/>
</dbReference>
<feature type="region of interest" description="Disordered" evidence="7">
    <location>
        <begin position="443"/>
        <end position="514"/>
    </location>
</feature>
<feature type="compositionally biased region" description="Basic and acidic residues" evidence="7">
    <location>
        <begin position="1724"/>
        <end position="1743"/>
    </location>
</feature>
<proteinExistence type="inferred from homology"/>
<name>A0A813CPG3_9DINO</name>
<keyword evidence="3" id="KW-0963">Cytoplasm</keyword>